<evidence type="ECO:0000259" key="5">
    <source>
        <dbReference type="Pfam" id="PF00394"/>
    </source>
</evidence>
<keyword evidence="4" id="KW-0732">Signal</keyword>
<dbReference type="Proteomes" id="UP000824005">
    <property type="component" value="Unassembled WGS sequence"/>
</dbReference>
<evidence type="ECO:0000256" key="2">
    <source>
        <dbReference type="ARBA" id="ARBA00022723"/>
    </source>
</evidence>
<dbReference type="EMBL" id="DXDC01000232">
    <property type="protein sequence ID" value="HIY66191.1"/>
    <property type="molecule type" value="Genomic_DNA"/>
</dbReference>
<dbReference type="SUPFAM" id="SSF49503">
    <property type="entry name" value="Cupredoxins"/>
    <property type="match status" value="3"/>
</dbReference>
<evidence type="ECO:0000259" key="7">
    <source>
        <dbReference type="Pfam" id="PF07732"/>
    </source>
</evidence>
<keyword evidence="3" id="KW-0560">Oxidoreductase</keyword>
<dbReference type="Gene3D" id="2.60.40.420">
    <property type="entry name" value="Cupredoxins - blue copper proteins"/>
    <property type="match status" value="3"/>
</dbReference>
<dbReference type="InterPro" id="IPR001117">
    <property type="entry name" value="Cu-oxidase_2nd"/>
</dbReference>
<dbReference type="CDD" id="cd13890">
    <property type="entry name" value="CuRO_3_CueO_FtsP"/>
    <property type="match status" value="1"/>
</dbReference>
<dbReference type="GO" id="GO:0005507">
    <property type="term" value="F:copper ion binding"/>
    <property type="evidence" value="ECO:0007669"/>
    <property type="project" value="InterPro"/>
</dbReference>
<dbReference type="CDD" id="cd04232">
    <property type="entry name" value="CuRO_1_CueO_FtsP"/>
    <property type="match status" value="1"/>
</dbReference>
<dbReference type="InterPro" id="IPR045087">
    <property type="entry name" value="Cu-oxidase_fam"/>
</dbReference>
<dbReference type="PANTHER" id="PTHR48267:SF1">
    <property type="entry name" value="BILIRUBIN OXIDASE"/>
    <property type="match status" value="1"/>
</dbReference>
<comment type="caution">
    <text evidence="8">The sequence shown here is derived from an EMBL/GenBank/DDBJ whole genome shotgun (WGS) entry which is preliminary data.</text>
</comment>
<feature type="signal peptide" evidence="4">
    <location>
        <begin position="1"/>
        <end position="34"/>
    </location>
</feature>
<reference evidence="8" key="1">
    <citation type="journal article" date="2021" name="PeerJ">
        <title>Extensive microbial diversity within the chicken gut microbiome revealed by metagenomics and culture.</title>
        <authorList>
            <person name="Gilroy R."/>
            <person name="Ravi A."/>
            <person name="Getino M."/>
            <person name="Pursley I."/>
            <person name="Horton D.L."/>
            <person name="Alikhan N.F."/>
            <person name="Baker D."/>
            <person name="Gharbi K."/>
            <person name="Hall N."/>
            <person name="Watson M."/>
            <person name="Adriaenssens E.M."/>
            <person name="Foster-Nyarko E."/>
            <person name="Jarju S."/>
            <person name="Secka A."/>
            <person name="Antonio M."/>
            <person name="Oren A."/>
            <person name="Chaudhuri R.R."/>
            <person name="La Ragione R."/>
            <person name="Hildebrand F."/>
            <person name="Pallen M.J."/>
        </authorList>
    </citation>
    <scope>NUCLEOTIDE SEQUENCE</scope>
    <source>
        <strain evidence="8">ChiGjej1B1-98</strain>
    </source>
</reference>
<dbReference type="InterPro" id="IPR008972">
    <property type="entry name" value="Cupredoxin"/>
</dbReference>
<sequence length="497" mass="55017">MIPRRSRRSITVAAALAILLAGCGLAPSTSPVDAVDFDSPLAIPPLADSTVENGVRVFELTAQEGQLAFTDGDTTATRGFNGEFLGPTVRAERGEEIAFRITNELTDETTVHWHGMHLPPEMDGGPHQPIAPGESWEPTWTIDQPAATLWYHPHPHGATEHQVYQGLAGLFLVDDEHSSTATLPQEYGVDDIPVIVQDRDMDVETGQIEHDRLGGDGTEVGLLGNVIMTNGVIGAYRDVTTDRVRLRLLNGSTARTYSFGFEDRSVMLVASDGGLMPEPVELDEVRLSPGERAEIVVEMDPGERAMLRSFPPDLGNLAAGFAAGEKDEFDVLELRAASELRGTDEPSWTYEDVGLVESDATVEREFELNGRRINGAEMDMSRIDEVVEVGSTEIWTVRNGELNPHNFHVHDVQFEVLTIDGEAPPRELSGRKDTIYLEPHREYRLLMRFEHFTNPEVPYMYHCHLLQHEDAGLMGQFVVVEPGEEPGEPPEQEHHDH</sequence>
<evidence type="ECO:0000259" key="6">
    <source>
        <dbReference type="Pfam" id="PF07731"/>
    </source>
</evidence>
<evidence type="ECO:0000313" key="8">
    <source>
        <dbReference type="EMBL" id="HIY66191.1"/>
    </source>
</evidence>
<feature type="domain" description="Plastocyanin-like" evidence="5">
    <location>
        <begin position="242"/>
        <end position="300"/>
    </location>
</feature>
<feature type="domain" description="Plastocyanin-like" evidence="6">
    <location>
        <begin position="369"/>
        <end position="480"/>
    </location>
</feature>
<dbReference type="Pfam" id="PF07731">
    <property type="entry name" value="Cu-oxidase_2"/>
    <property type="match status" value="1"/>
</dbReference>
<proteinExistence type="inferred from homology"/>
<dbReference type="GO" id="GO:0016491">
    <property type="term" value="F:oxidoreductase activity"/>
    <property type="evidence" value="ECO:0007669"/>
    <property type="project" value="UniProtKB-KW"/>
</dbReference>
<accession>A0A9D1YYC1</accession>
<name>A0A9D1YYC1_9MICO</name>
<dbReference type="InterPro" id="IPR011707">
    <property type="entry name" value="Cu-oxidase-like_N"/>
</dbReference>
<dbReference type="CDD" id="cd13867">
    <property type="entry name" value="CuRO_2_CueO_FtsP"/>
    <property type="match status" value="1"/>
</dbReference>
<protein>
    <submittedName>
        <fullName evidence="8">Multicopper oxidase domain-containing protein</fullName>
    </submittedName>
</protein>
<dbReference type="Pfam" id="PF00394">
    <property type="entry name" value="Cu-oxidase"/>
    <property type="match status" value="1"/>
</dbReference>
<gene>
    <name evidence="8" type="ORF">H9830_07940</name>
</gene>
<evidence type="ECO:0000256" key="4">
    <source>
        <dbReference type="SAM" id="SignalP"/>
    </source>
</evidence>
<feature type="domain" description="Plastocyanin-like" evidence="7">
    <location>
        <begin position="62"/>
        <end position="177"/>
    </location>
</feature>
<evidence type="ECO:0000256" key="3">
    <source>
        <dbReference type="ARBA" id="ARBA00023002"/>
    </source>
</evidence>
<dbReference type="PANTHER" id="PTHR48267">
    <property type="entry name" value="CUPREDOXIN SUPERFAMILY PROTEIN"/>
    <property type="match status" value="1"/>
</dbReference>
<dbReference type="PROSITE" id="PS00080">
    <property type="entry name" value="MULTICOPPER_OXIDASE2"/>
    <property type="match status" value="1"/>
</dbReference>
<feature type="chain" id="PRO_5039505080" evidence="4">
    <location>
        <begin position="35"/>
        <end position="497"/>
    </location>
</feature>
<evidence type="ECO:0000256" key="1">
    <source>
        <dbReference type="ARBA" id="ARBA00010609"/>
    </source>
</evidence>
<dbReference type="Pfam" id="PF07732">
    <property type="entry name" value="Cu-oxidase_3"/>
    <property type="match status" value="1"/>
</dbReference>
<comment type="similarity">
    <text evidence="1">Belongs to the multicopper oxidase family.</text>
</comment>
<evidence type="ECO:0000313" key="9">
    <source>
        <dbReference type="Proteomes" id="UP000824005"/>
    </source>
</evidence>
<dbReference type="InterPro" id="IPR011706">
    <property type="entry name" value="Cu-oxidase_C"/>
</dbReference>
<dbReference type="PROSITE" id="PS51257">
    <property type="entry name" value="PROKAR_LIPOPROTEIN"/>
    <property type="match status" value="1"/>
</dbReference>
<dbReference type="InterPro" id="IPR002355">
    <property type="entry name" value="Cu_oxidase_Cu_BS"/>
</dbReference>
<organism evidence="8 9">
    <name type="scientific">Candidatus Agrococcus pullicola</name>
    <dbReference type="NCBI Taxonomy" id="2838429"/>
    <lineage>
        <taxon>Bacteria</taxon>
        <taxon>Bacillati</taxon>
        <taxon>Actinomycetota</taxon>
        <taxon>Actinomycetes</taxon>
        <taxon>Micrococcales</taxon>
        <taxon>Microbacteriaceae</taxon>
        <taxon>Agrococcus</taxon>
    </lineage>
</organism>
<dbReference type="AlphaFoldDB" id="A0A9D1YYC1"/>
<reference evidence="8" key="2">
    <citation type="submission" date="2021-04" db="EMBL/GenBank/DDBJ databases">
        <authorList>
            <person name="Gilroy R."/>
        </authorList>
    </citation>
    <scope>NUCLEOTIDE SEQUENCE</scope>
    <source>
        <strain evidence="8">ChiGjej1B1-98</strain>
    </source>
</reference>
<keyword evidence="2" id="KW-0479">Metal-binding</keyword>